<proteinExistence type="inferred from homology"/>
<protein>
    <recommendedName>
        <fullName evidence="4">Glucokinase</fullName>
    </recommendedName>
</protein>
<dbReference type="STRING" id="1703779.AMJ83_09565"/>
<gene>
    <name evidence="2" type="ORF">AMJ83_09565</name>
</gene>
<sequence length="313" mass="33719">MTCKGILGVDVGGTNIKAALVFGRKIERRTKILSMAHAGIRRSIEQLKSVIEPFRQEICCIGIGIAGIIDSKNGVVIFSPNLKGWNNVPLTEYLHSEFNVPIRVLNDVNAICLGEWKYGAAQGCDNVFLFTLGTGVGGAAICEGRLLFGANGFAGEFGHTTVNPKGPKCICGHYGHLERYVGAEYIVARAKRKMKRQKSSLTRQDALTPEIIAREARQGDAVARQTFAEVGYYIGVGVANILALFDPEIVVISGGIARAGKLLFAPVRDTARRLVLGAEHRRYKIVPARLGDDAGILGAALFAQSRGKPTEIS</sequence>
<name>A0A0S8FTV3_UNCW3</name>
<accession>A0A0S8FTV3</accession>
<reference evidence="2 3" key="1">
    <citation type="journal article" date="2015" name="Microbiome">
        <title>Genomic resolution of linkages in carbon, nitrogen, and sulfur cycling among widespread estuary sediment bacteria.</title>
        <authorList>
            <person name="Baker B.J."/>
            <person name="Lazar C.S."/>
            <person name="Teske A.P."/>
            <person name="Dick G.J."/>
        </authorList>
    </citation>
    <scope>NUCLEOTIDE SEQUENCE [LARGE SCALE GENOMIC DNA]</scope>
    <source>
        <strain evidence="2">SM23_42</strain>
    </source>
</reference>
<dbReference type="InterPro" id="IPR000600">
    <property type="entry name" value="ROK"/>
</dbReference>
<evidence type="ECO:0000313" key="3">
    <source>
        <dbReference type="Proteomes" id="UP000051373"/>
    </source>
</evidence>
<dbReference type="Pfam" id="PF00480">
    <property type="entry name" value="ROK"/>
    <property type="match status" value="1"/>
</dbReference>
<dbReference type="PROSITE" id="PS01125">
    <property type="entry name" value="ROK"/>
    <property type="match status" value="1"/>
</dbReference>
<evidence type="ECO:0000256" key="1">
    <source>
        <dbReference type="ARBA" id="ARBA00006479"/>
    </source>
</evidence>
<dbReference type="AlphaFoldDB" id="A0A0S8FTV3"/>
<dbReference type="SUPFAM" id="SSF53067">
    <property type="entry name" value="Actin-like ATPase domain"/>
    <property type="match status" value="1"/>
</dbReference>
<evidence type="ECO:0008006" key="4">
    <source>
        <dbReference type="Google" id="ProtNLM"/>
    </source>
</evidence>
<dbReference type="PANTHER" id="PTHR18964:SF149">
    <property type="entry name" value="BIFUNCTIONAL UDP-N-ACETYLGLUCOSAMINE 2-EPIMERASE_N-ACETYLMANNOSAMINE KINASE"/>
    <property type="match status" value="1"/>
</dbReference>
<dbReference type="EMBL" id="LJUJ01000024">
    <property type="protein sequence ID" value="KPK62844.1"/>
    <property type="molecule type" value="Genomic_DNA"/>
</dbReference>
<comment type="caution">
    <text evidence="2">The sequence shown here is derived from an EMBL/GenBank/DDBJ whole genome shotgun (WGS) entry which is preliminary data.</text>
</comment>
<dbReference type="InterPro" id="IPR043129">
    <property type="entry name" value="ATPase_NBD"/>
</dbReference>
<dbReference type="PANTHER" id="PTHR18964">
    <property type="entry name" value="ROK (REPRESSOR, ORF, KINASE) FAMILY"/>
    <property type="match status" value="1"/>
</dbReference>
<dbReference type="Proteomes" id="UP000051373">
    <property type="component" value="Unassembled WGS sequence"/>
</dbReference>
<comment type="similarity">
    <text evidence="1">Belongs to the ROK (NagC/XylR) family.</text>
</comment>
<organism evidence="2 3">
    <name type="scientific">candidate division WOR_3 bacterium SM23_42</name>
    <dbReference type="NCBI Taxonomy" id="1703779"/>
    <lineage>
        <taxon>Bacteria</taxon>
        <taxon>Bacteria division WOR-3</taxon>
    </lineage>
</organism>
<evidence type="ECO:0000313" key="2">
    <source>
        <dbReference type="EMBL" id="KPK62844.1"/>
    </source>
</evidence>
<dbReference type="Gene3D" id="3.30.420.40">
    <property type="match status" value="2"/>
</dbReference>
<dbReference type="InterPro" id="IPR049874">
    <property type="entry name" value="ROK_cs"/>
</dbReference>